<dbReference type="eggNOG" id="ENOG5031SU3">
    <property type="taxonomic scope" value="Bacteria"/>
</dbReference>
<protein>
    <submittedName>
        <fullName evidence="1">Uncharacterized protein</fullName>
    </submittedName>
</protein>
<dbReference type="AlphaFoldDB" id="C7RIK8"/>
<accession>C7RIK8</accession>
<organism evidence="1">
    <name type="scientific">Accumulibacter regalis</name>
    <dbReference type="NCBI Taxonomy" id="522306"/>
    <lineage>
        <taxon>Bacteria</taxon>
        <taxon>Pseudomonadati</taxon>
        <taxon>Pseudomonadota</taxon>
        <taxon>Betaproteobacteria</taxon>
        <taxon>Candidatus Accumulibacter</taxon>
    </lineage>
</organism>
<dbReference type="EMBL" id="CP001715">
    <property type="protein sequence ID" value="ACV36582.1"/>
    <property type="molecule type" value="Genomic_DNA"/>
</dbReference>
<name>C7RIK8_ACCRE</name>
<dbReference type="OrthoDB" id="70513at2"/>
<dbReference type="KEGG" id="app:CAP2UW1_3317"/>
<evidence type="ECO:0000313" key="1">
    <source>
        <dbReference type="EMBL" id="ACV36582.1"/>
    </source>
</evidence>
<gene>
    <name evidence="1" type="ordered locus">CAP2UW1_3317</name>
</gene>
<sequence length="285" mass="31911">MPKKAALLTVHGMGRTEEDYNAQIVSDLRHRLGQLFGSLHVGKVYYQDVLQPNEDRVWKSVASRVKWDDLRKFVLFGFGDAAGLESGKEPIGSDYAKAQIKIARELLLAREAMSMSGPVLILAQSLGCQVTSNYFWDAHQAAMGNPPRVGIWQDIGRVQAQITGGRPLTGEEISFLQGKSFRLFITTGCNIPIFVAAHAKEDIVPIRPNEHFEWHNYYDQDDVLGWPLADMSDEYARVVTDHAVNAGSGIMGWLLKSWNPMSHTQYWGDTEVLDPLEARLRSLLA</sequence>
<proteinExistence type="predicted"/>
<dbReference type="HOGENOM" id="CLU_972025_0_0_4"/>
<reference evidence="1" key="2">
    <citation type="submission" date="2009-09" db="EMBL/GenBank/DDBJ databases">
        <title>Complete sequence of chromosome of Candidatus Accumulibacter phosphatis clade IIA str. UW-1.</title>
        <authorList>
            <consortium name="US DOE Joint Genome Institute"/>
            <person name="Martin H.G."/>
            <person name="Ivanova N."/>
            <person name="Kunin V."/>
            <person name="Warnecke F."/>
            <person name="Barry K."/>
            <person name="He S."/>
            <person name="Salamov A."/>
            <person name="Szeto E."/>
            <person name="Dalin E."/>
            <person name="Pangilinan J.L."/>
            <person name="Lapidus A."/>
            <person name="Lowry S."/>
            <person name="Kyrpides N.C."/>
            <person name="McMahon K.D."/>
            <person name="Hugenholtz P."/>
        </authorList>
    </citation>
    <scope>NUCLEOTIDE SEQUENCE [LARGE SCALE GENOMIC DNA]</scope>
    <source>
        <strain evidence="1">UW-1</strain>
    </source>
</reference>
<reference evidence="1" key="1">
    <citation type="submission" date="2009-08" db="EMBL/GenBank/DDBJ databases">
        <authorList>
            <consortium name="US DOE Joint Genome Institute"/>
            <person name="Lucas S."/>
            <person name="Copeland A."/>
            <person name="Lapidus A."/>
            <person name="Glavina del Rio T."/>
            <person name="Dalin E."/>
            <person name="Tice H."/>
            <person name="Bruce D."/>
            <person name="Barry K."/>
            <person name="Pitluck S."/>
            <person name="Lowry S."/>
            <person name="Larimer F."/>
            <person name="Land M."/>
            <person name="Hauser L."/>
            <person name="Kyrpides N."/>
            <person name="Ivanova N."/>
            <person name="McMahon K.D."/>
            <person name="Hugenholtz P."/>
        </authorList>
    </citation>
    <scope>NUCLEOTIDE SEQUENCE</scope>
    <source>
        <strain evidence="1">UW-1</strain>
    </source>
</reference>